<keyword evidence="1" id="KW-0732">Signal</keyword>
<dbReference type="SUPFAM" id="SSF51004">
    <property type="entry name" value="C-terminal (heme d1) domain of cytochrome cd1-nitrite reductase"/>
    <property type="match status" value="1"/>
</dbReference>
<evidence type="ECO:0000313" key="2">
    <source>
        <dbReference type="EMBL" id="RRR99982.1"/>
    </source>
</evidence>
<sequence length="498" mass="53000">MSQEVDMTDSTWTRTLCAPLVFAMGVAGLTAPWPASAATDTIAAVPAAQCGPGSRPETGLQGQVPAADRISGRSKQGYACNMEMVGQHQGEGASIISAVAGHCAYIPTSYAGTRQKMQQGVQVIDVSDPGHPRWVKSLTTRAFQLGTWETMKANPAGTILAGAGVGLLFGADKLDLYDVSDCVNPRLLNKDASGLESQTVKNLAHEAEWSPDGRTYWTSSNAAGYLSAIDVSNPAKPATVYHGGSSIFLNHGMSFSADGTRMYLASMFPAGVVVLDVSDIQHRKAGSPRVRQISRLKWSDGSITQSTVPVTYQGKPYLIAVDEGGAQDVNGAIRFIDISDERAPVVASHIRLAIQAASNLATRRKDLAGDSIFSYDAHYCDVDRKTNPTALACGYFNAGIRVFNIVDPLRPREIAYFNPPAQTGRNAQLPGSDHAQAPAFGSLPGISPITGSLGLKVADLSADWCSSPPRFVNNQLWVSCSDNGFMVLRFTNGVYPIQ</sequence>
<evidence type="ECO:0000313" key="3">
    <source>
        <dbReference type="Proteomes" id="UP000269265"/>
    </source>
</evidence>
<proteinExistence type="predicted"/>
<dbReference type="Proteomes" id="UP000269265">
    <property type="component" value="Unassembled WGS sequence"/>
</dbReference>
<dbReference type="Pfam" id="PF08309">
    <property type="entry name" value="LVIVD"/>
    <property type="match status" value="2"/>
</dbReference>
<dbReference type="Gene3D" id="2.130.10.10">
    <property type="entry name" value="YVTN repeat-like/Quinoprotein amine dehydrogenase"/>
    <property type="match status" value="1"/>
</dbReference>
<dbReference type="EMBL" id="RSED01000036">
    <property type="protein sequence ID" value="RRR99982.1"/>
    <property type="molecule type" value="Genomic_DNA"/>
</dbReference>
<comment type="caution">
    <text evidence="2">The sequence shown here is derived from an EMBL/GenBank/DDBJ whole genome shotgun (WGS) entry which is preliminary data.</text>
</comment>
<feature type="signal peptide" evidence="1">
    <location>
        <begin position="1"/>
        <end position="37"/>
    </location>
</feature>
<evidence type="ECO:0000256" key="1">
    <source>
        <dbReference type="SAM" id="SignalP"/>
    </source>
</evidence>
<organism evidence="2 3">
    <name type="scientific">Aquabacterium soli</name>
    <dbReference type="NCBI Taxonomy" id="2493092"/>
    <lineage>
        <taxon>Bacteria</taxon>
        <taxon>Pseudomonadati</taxon>
        <taxon>Pseudomonadota</taxon>
        <taxon>Betaproteobacteria</taxon>
        <taxon>Burkholderiales</taxon>
        <taxon>Aquabacterium</taxon>
    </lineage>
</organism>
<keyword evidence="3" id="KW-1185">Reference proteome</keyword>
<dbReference type="InterPro" id="IPR015943">
    <property type="entry name" value="WD40/YVTN_repeat-like_dom_sf"/>
</dbReference>
<dbReference type="InterPro" id="IPR013211">
    <property type="entry name" value="LVIVD"/>
</dbReference>
<feature type="chain" id="PRO_5019430388" description="LVIVD repeat-containing protein" evidence="1">
    <location>
        <begin position="38"/>
        <end position="498"/>
    </location>
</feature>
<accession>A0A426UZD3</accession>
<evidence type="ECO:0008006" key="4">
    <source>
        <dbReference type="Google" id="ProtNLM"/>
    </source>
</evidence>
<reference evidence="2 3" key="1">
    <citation type="submission" date="2018-12" db="EMBL/GenBank/DDBJ databases">
        <title>The whole draft genome of Aquabacterium sp. SJQ9.</title>
        <authorList>
            <person name="Sun L."/>
            <person name="Gao X."/>
            <person name="Chen W."/>
            <person name="Huang K."/>
        </authorList>
    </citation>
    <scope>NUCLEOTIDE SEQUENCE [LARGE SCALE GENOMIC DNA]</scope>
    <source>
        <strain evidence="2 3">SJQ9</strain>
    </source>
</reference>
<gene>
    <name evidence="2" type="ORF">EIP75_23145</name>
</gene>
<name>A0A426UZD3_9BURK</name>
<dbReference type="InterPro" id="IPR011048">
    <property type="entry name" value="Haem_d1_sf"/>
</dbReference>
<dbReference type="AlphaFoldDB" id="A0A426UZD3"/>
<protein>
    <recommendedName>
        <fullName evidence="4">LVIVD repeat-containing protein</fullName>
    </recommendedName>
</protein>